<dbReference type="SUPFAM" id="SSF52980">
    <property type="entry name" value="Restriction endonuclease-like"/>
    <property type="match status" value="1"/>
</dbReference>
<evidence type="ECO:0000259" key="1">
    <source>
        <dbReference type="Pfam" id="PF02732"/>
    </source>
</evidence>
<dbReference type="InterPro" id="IPR011335">
    <property type="entry name" value="Restrct_endonuc-II-like"/>
</dbReference>
<dbReference type="EMBL" id="LAZR01009509">
    <property type="protein sequence ID" value="KKM72230.1"/>
    <property type="molecule type" value="Genomic_DNA"/>
</dbReference>
<comment type="caution">
    <text evidence="2">The sequence shown here is derived from an EMBL/GenBank/DDBJ whole genome shotgun (WGS) entry which is preliminary data.</text>
</comment>
<evidence type="ECO:0000313" key="2">
    <source>
        <dbReference type="EMBL" id="KKM72230.1"/>
    </source>
</evidence>
<dbReference type="AlphaFoldDB" id="A0A0F9M6D8"/>
<reference evidence="2" key="1">
    <citation type="journal article" date="2015" name="Nature">
        <title>Complex archaea that bridge the gap between prokaryotes and eukaryotes.</title>
        <authorList>
            <person name="Spang A."/>
            <person name="Saw J.H."/>
            <person name="Jorgensen S.L."/>
            <person name="Zaremba-Niedzwiedzka K."/>
            <person name="Martijn J."/>
            <person name="Lind A.E."/>
            <person name="van Eijk R."/>
            <person name="Schleper C."/>
            <person name="Guy L."/>
            <person name="Ettema T.J."/>
        </authorList>
    </citation>
    <scope>NUCLEOTIDE SEQUENCE</scope>
</reference>
<dbReference type="Gene3D" id="3.40.50.10130">
    <property type="match status" value="1"/>
</dbReference>
<feature type="domain" description="ERCC4" evidence="1">
    <location>
        <begin position="41"/>
        <end position="140"/>
    </location>
</feature>
<sequence length="169" mass="19810">MARKVLPSYTIIRDTREKPGYGFFWEKNMNPKRRPPICDGTITQTLKTGDYSLVGYEDILCIERKEDYAELWGNYAERDRFQDEMERMSTIKHKMVIIETQLTKDIFGLSPPQYKTSVPGRAMTRWLMSLTAKYGVPFIPAGACGKYMAQQFMEEIVRVEKDRWVEQSE</sequence>
<accession>A0A0F9M6D8</accession>
<dbReference type="Pfam" id="PF02732">
    <property type="entry name" value="ERCC4"/>
    <property type="match status" value="1"/>
</dbReference>
<dbReference type="GO" id="GO:0004518">
    <property type="term" value="F:nuclease activity"/>
    <property type="evidence" value="ECO:0007669"/>
    <property type="project" value="InterPro"/>
</dbReference>
<gene>
    <name evidence="2" type="ORF">LCGC14_1422630</name>
</gene>
<name>A0A0F9M6D8_9ZZZZ</name>
<proteinExistence type="predicted"/>
<organism evidence="2">
    <name type="scientific">marine sediment metagenome</name>
    <dbReference type="NCBI Taxonomy" id="412755"/>
    <lineage>
        <taxon>unclassified sequences</taxon>
        <taxon>metagenomes</taxon>
        <taxon>ecological metagenomes</taxon>
    </lineage>
</organism>
<dbReference type="GO" id="GO:0006259">
    <property type="term" value="P:DNA metabolic process"/>
    <property type="evidence" value="ECO:0007669"/>
    <property type="project" value="UniProtKB-ARBA"/>
</dbReference>
<dbReference type="InterPro" id="IPR006166">
    <property type="entry name" value="ERCC4_domain"/>
</dbReference>
<protein>
    <recommendedName>
        <fullName evidence="1">ERCC4 domain-containing protein</fullName>
    </recommendedName>
</protein>
<dbReference type="GO" id="GO:0003677">
    <property type="term" value="F:DNA binding"/>
    <property type="evidence" value="ECO:0007669"/>
    <property type="project" value="InterPro"/>
</dbReference>